<feature type="region of interest" description="Disordered" evidence="1">
    <location>
        <begin position="49"/>
        <end position="96"/>
    </location>
</feature>
<feature type="compositionally biased region" description="Low complexity" evidence="1">
    <location>
        <begin position="57"/>
        <end position="81"/>
    </location>
</feature>
<dbReference type="PANTHER" id="PTHR13169:SF0">
    <property type="entry name" value="UBIQUITIN-LIKE PROTEIN 3"/>
    <property type="match status" value="1"/>
</dbReference>
<dbReference type="InterPro" id="IPR039540">
    <property type="entry name" value="UBL3-like_ubiquitin_dom"/>
</dbReference>
<gene>
    <name evidence="3" type="ORF">HKI87_04g33930</name>
</gene>
<dbReference type="Pfam" id="PF13881">
    <property type="entry name" value="Rad60-SLD_2"/>
    <property type="match status" value="2"/>
</dbReference>
<dbReference type="Gene3D" id="3.10.20.90">
    <property type="entry name" value="Phosphatidylinositol 3-kinase Catalytic Subunit, Chain A, domain 1"/>
    <property type="match status" value="1"/>
</dbReference>
<keyword evidence="4" id="KW-1185">Reference proteome</keyword>
<proteinExistence type="predicted"/>
<dbReference type="InterPro" id="IPR040015">
    <property type="entry name" value="UBL3-like"/>
</dbReference>
<evidence type="ECO:0000259" key="2">
    <source>
        <dbReference type="Pfam" id="PF13881"/>
    </source>
</evidence>
<dbReference type="SUPFAM" id="SSF54236">
    <property type="entry name" value="Ubiquitin-like"/>
    <property type="match status" value="1"/>
</dbReference>
<dbReference type="AlphaFoldDB" id="A0AAX4P7E8"/>
<evidence type="ECO:0000313" key="4">
    <source>
        <dbReference type="Proteomes" id="UP001472866"/>
    </source>
</evidence>
<evidence type="ECO:0000256" key="1">
    <source>
        <dbReference type="SAM" id="MobiDB-lite"/>
    </source>
</evidence>
<dbReference type="InterPro" id="IPR029071">
    <property type="entry name" value="Ubiquitin-like_domsf"/>
</dbReference>
<protein>
    <submittedName>
        <fullName evidence="3">Rad60-SLD_2 domain-containing protein</fullName>
    </submittedName>
</protein>
<dbReference type="Proteomes" id="UP001472866">
    <property type="component" value="Chromosome 04"/>
</dbReference>
<accession>A0AAX4P7E8</accession>
<dbReference type="PANTHER" id="PTHR13169">
    <property type="entry name" value="UBIQUITIN-LIKE PROTEIN 3 HCG-1 PROTEIN"/>
    <property type="match status" value="1"/>
</dbReference>
<feature type="domain" description="UBL3-like ubiquitin" evidence="2">
    <location>
        <begin position="14"/>
        <end position="52"/>
    </location>
</feature>
<dbReference type="EMBL" id="CP151504">
    <property type="protein sequence ID" value="WZN61858.1"/>
    <property type="molecule type" value="Genomic_DNA"/>
</dbReference>
<name>A0AAX4P7E8_9CHLO</name>
<evidence type="ECO:0000313" key="3">
    <source>
        <dbReference type="EMBL" id="WZN61858.1"/>
    </source>
</evidence>
<reference evidence="3 4" key="1">
    <citation type="submission" date="2024-03" db="EMBL/GenBank/DDBJ databases">
        <title>Complete genome sequence of the green alga Chloropicon roscoffensis RCC1871.</title>
        <authorList>
            <person name="Lemieux C."/>
            <person name="Pombert J.-F."/>
            <person name="Otis C."/>
            <person name="Turmel M."/>
        </authorList>
    </citation>
    <scope>NUCLEOTIDE SEQUENCE [LARGE SCALE GENOMIC DNA]</scope>
    <source>
        <strain evidence="3 4">RCC1871</strain>
    </source>
</reference>
<feature type="domain" description="UBL3-like ubiquitin" evidence="2">
    <location>
        <begin position="91"/>
        <end position="162"/>
    </location>
</feature>
<sequence length="165" mass="18190">MDSSSMELGGGGYNIRFRHATGDFGPYTFPKSCTVLTLKEKLLEEWPKEQLQGRQPGNNNNNNNNNAVAGTTTTTTTTTTTKQHQESKSSQHPIPRDPSELRIIFAGRMLEERKLVKELQHSMGNPQGARVVTMHVVVRHPADEKGSASGGRGKDVRVRTCCSVQ</sequence>
<feature type="compositionally biased region" description="Basic and acidic residues" evidence="1">
    <location>
        <begin position="83"/>
        <end position="96"/>
    </location>
</feature>
<organism evidence="3 4">
    <name type="scientific">Chloropicon roscoffensis</name>
    <dbReference type="NCBI Taxonomy" id="1461544"/>
    <lineage>
        <taxon>Eukaryota</taxon>
        <taxon>Viridiplantae</taxon>
        <taxon>Chlorophyta</taxon>
        <taxon>Chloropicophyceae</taxon>
        <taxon>Chloropicales</taxon>
        <taxon>Chloropicaceae</taxon>
        <taxon>Chloropicon</taxon>
    </lineage>
</organism>